<evidence type="ECO:0000256" key="3">
    <source>
        <dbReference type="ARBA" id="ARBA00022606"/>
    </source>
</evidence>
<evidence type="ECO:0000313" key="10">
    <source>
        <dbReference type="Proteomes" id="UP000515204"/>
    </source>
</evidence>
<reference evidence="11" key="1">
    <citation type="submission" date="2025-08" db="UniProtKB">
        <authorList>
            <consortium name="RefSeq"/>
        </authorList>
    </citation>
    <scope>IDENTIFICATION</scope>
</reference>
<organism evidence="10 11">
    <name type="scientific">Dinoponera quadriceps</name>
    <name type="common">South American ant</name>
    <dbReference type="NCBI Taxonomy" id="609295"/>
    <lineage>
        <taxon>Eukaryota</taxon>
        <taxon>Metazoa</taxon>
        <taxon>Ecdysozoa</taxon>
        <taxon>Arthropoda</taxon>
        <taxon>Hexapoda</taxon>
        <taxon>Insecta</taxon>
        <taxon>Pterygota</taxon>
        <taxon>Neoptera</taxon>
        <taxon>Endopterygota</taxon>
        <taxon>Hymenoptera</taxon>
        <taxon>Apocrita</taxon>
        <taxon>Aculeata</taxon>
        <taxon>Formicoidea</taxon>
        <taxon>Formicidae</taxon>
        <taxon>Ponerinae</taxon>
        <taxon>Ponerini</taxon>
        <taxon>Dinoponera</taxon>
    </lineage>
</organism>
<evidence type="ECO:0000313" key="11">
    <source>
        <dbReference type="RefSeq" id="XP_014485909.1"/>
    </source>
</evidence>
<keyword evidence="2" id="KW-1003">Cell membrane</keyword>
<dbReference type="Pfam" id="PF02949">
    <property type="entry name" value="7tm_6"/>
    <property type="match status" value="1"/>
</dbReference>
<evidence type="ECO:0000256" key="6">
    <source>
        <dbReference type="ARBA" id="ARBA00022989"/>
    </source>
</evidence>
<keyword evidence="3" id="KW-0716">Sensory transduction</keyword>
<dbReference type="GO" id="GO:0005549">
    <property type="term" value="F:odorant binding"/>
    <property type="evidence" value="ECO:0007669"/>
    <property type="project" value="InterPro"/>
</dbReference>
<keyword evidence="7" id="KW-0472">Membrane</keyword>
<keyword evidence="5" id="KW-0552">Olfaction</keyword>
<dbReference type="OrthoDB" id="7518335at2759"/>
<dbReference type="RefSeq" id="XP_014485909.1">
    <property type="nucleotide sequence ID" value="XM_014630423.1"/>
</dbReference>
<dbReference type="InterPro" id="IPR004117">
    <property type="entry name" value="7tm6_olfct_rcpt"/>
</dbReference>
<dbReference type="AlphaFoldDB" id="A0A6P3Y799"/>
<keyword evidence="8" id="KW-0675">Receptor</keyword>
<dbReference type="GO" id="GO:0007165">
    <property type="term" value="P:signal transduction"/>
    <property type="evidence" value="ECO:0007669"/>
    <property type="project" value="UniProtKB-KW"/>
</dbReference>
<keyword evidence="10" id="KW-1185">Reference proteome</keyword>
<dbReference type="Proteomes" id="UP000515204">
    <property type="component" value="Unplaced"/>
</dbReference>
<keyword evidence="9" id="KW-0807">Transducer</keyword>
<proteinExistence type="predicted"/>
<evidence type="ECO:0000256" key="1">
    <source>
        <dbReference type="ARBA" id="ARBA00004651"/>
    </source>
</evidence>
<evidence type="ECO:0000256" key="7">
    <source>
        <dbReference type="ARBA" id="ARBA00023136"/>
    </source>
</evidence>
<evidence type="ECO:0000256" key="9">
    <source>
        <dbReference type="ARBA" id="ARBA00023224"/>
    </source>
</evidence>
<name>A0A6P3Y799_DINQU</name>
<dbReference type="GeneID" id="106750230"/>
<comment type="subcellular location">
    <subcellularLocation>
        <location evidence="1">Cell membrane</location>
        <topology evidence="1">Multi-pass membrane protein</topology>
    </subcellularLocation>
</comment>
<sequence length="88" mass="9801">MCLYCVVGEILVAQSENIHRATYEYAWYTIDPKGAKNLLLIMLRSNKPLYITAGKTFPITMATLCNLLKTSAGYISVLLANQDKVINS</sequence>
<protein>
    <submittedName>
        <fullName evidence="11">Odorant receptor 49b-like</fullName>
    </submittedName>
</protein>
<evidence type="ECO:0000256" key="5">
    <source>
        <dbReference type="ARBA" id="ARBA00022725"/>
    </source>
</evidence>
<evidence type="ECO:0000256" key="2">
    <source>
        <dbReference type="ARBA" id="ARBA00022475"/>
    </source>
</evidence>
<evidence type="ECO:0000256" key="4">
    <source>
        <dbReference type="ARBA" id="ARBA00022692"/>
    </source>
</evidence>
<dbReference type="KEGG" id="dqu:106750230"/>
<gene>
    <name evidence="11" type="primary">LOC106750230</name>
</gene>
<dbReference type="PANTHER" id="PTHR21137:SF35">
    <property type="entry name" value="ODORANT RECEPTOR 19A-RELATED"/>
    <property type="match status" value="1"/>
</dbReference>
<keyword evidence="6" id="KW-1133">Transmembrane helix</keyword>
<accession>A0A6P3Y799</accession>
<dbReference type="GO" id="GO:0004984">
    <property type="term" value="F:olfactory receptor activity"/>
    <property type="evidence" value="ECO:0007669"/>
    <property type="project" value="InterPro"/>
</dbReference>
<dbReference type="PANTHER" id="PTHR21137">
    <property type="entry name" value="ODORANT RECEPTOR"/>
    <property type="match status" value="1"/>
</dbReference>
<dbReference type="GO" id="GO:0005886">
    <property type="term" value="C:plasma membrane"/>
    <property type="evidence" value="ECO:0007669"/>
    <property type="project" value="UniProtKB-SubCell"/>
</dbReference>
<keyword evidence="4" id="KW-0812">Transmembrane</keyword>
<evidence type="ECO:0000256" key="8">
    <source>
        <dbReference type="ARBA" id="ARBA00023170"/>
    </source>
</evidence>